<dbReference type="EC" id="3.5.5.1" evidence="3"/>
<dbReference type="PANTHER" id="PTHR46044">
    <property type="entry name" value="NITRILASE"/>
    <property type="match status" value="1"/>
</dbReference>
<dbReference type="EMBL" id="JACHNF010000001">
    <property type="protein sequence ID" value="MBB5977404.1"/>
    <property type="molecule type" value="Genomic_DNA"/>
</dbReference>
<keyword evidence="3" id="KW-0378">Hydrolase</keyword>
<dbReference type="InterPro" id="IPR036526">
    <property type="entry name" value="C-N_Hydrolase_sf"/>
</dbReference>
<evidence type="ECO:0000256" key="1">
    <source>
        <dbReference type="ARBA" id="ARBA00008129"/>
    </source>
</evidence>
<protein>
    <submittedName>
        <fullName evidence="3">Nitrilase/aliphatic nitrilase</fullName>
        <ecNumber evidence="3">3.5.5.1</ecNumber>
        <ecNumber evidence="3">3.5.5.7</ecNumber>
    </submittedName>
</protein>
<comment type="similarity">
    <text evidence="1">Belongs to the carbon-nitrogen hydrolase superfamily. Nitrilase family.</text>
</comment>
<dbReference type="InterPro" id="IPR003010">
    <property type="entry name" value="C-N_Hydrolase"/>
</dbReference>
<reference evidence="3 4" key="1">
    <citation type="submission" date="2020-08" db="EMBL/GenBank/DDBJ databases">
        <title>Sequencing the genomes of 1000 actinobacteria strains.</title>
        <authorList>
            <person name="Klenk H.-P."/>
        </authorList>
    </citation>
    <scope>NUCLEOTIDE SEQUENCE [LARGE SCALE GENOMIC DNA]</scope>
    <source>
        <strain evidence="3 4">DSM 17294</strain>
    </source>
</reference>
<dbReference type="InterPro" id="IPR044149">
    <property type="entry name" value="Nitrilases_CHs"/>
</dbReference>
<dbReference type="EC" id="3.5.5.7" evidence="3"/>
<dbReference type="RefSeq" id="WP_202887142.1">
    <property type="nucleotide sequence ID" value="NZ_BAAAVN010000014.1"/>
</dbReference>
<proteinExistence type="inferred from homology"/>
<dbReference type="Gene3D" id="3.60.110.10">
    <property type="entry name" value="Carbon-nitrogen hydrolase"/>
    <property type="match status" value="1"/>
</dbReference>
<dbReference type="AlphaFoldDB" id="A0A841DEA0"/>
<comment type="caution">
    <text evidence="3">The sequence shown here is derived from an EMBL/GenBank/DDBJ whole genome shotgun (WGS) entry which is preliminary data.</text>
</comment>
<sequence>MSRAVDSREGVGVLPTIRVAAVQAAPVFLDLAGTMAKLEALVAEAAGQGAELVVFGEAFVSGFPIWGSVLPPVDQHELHVRLFESSITVPGPHVEQLSRIAGRYGVVLSVGVNERAAHSLGQLFNSNLIFDRTGALVNHRRKLVATWHERMTWSHGDACGLEPVPLDGWYLGALICGENTNTLARYALLAQGERLHISTYPPAWPFDRRADGAGYDLAESIRLRAAAHAFEGKVYNVVAATALDQEAVDAVARGDERIERLLCGSPPASMVVGPRGDIIAGPPALDEGIVLADVDLQDEIVLKRAHDIVGTYNRFDIFEFRIDKRRPAPITFADSEETST</sequence>
<organism evidence="3 4">
    <name type="scientific">Kribbella solani</name>
    <dbReference type="NCBI Taxonomy" id="236067"/>
    <lineage>
        <taxon>Bacteria</taxon>
        <taxon>Bacillati</taxon>
        <taxon>Actinomycetota</taxon>
        <taxon>Actinomycetes</taxon>
        <taxon>Propionibacteriales</taxon>
        <taxon>Kribbellaceae</taxon>
        <taxon>Kribbella</taxon>
    </lineage>
</organism>
<accession>A0A841DEA0</accession>
<dbReference type="Proteomes" id="UP000558997">
    <property type="component" value="Unassembled WGS sequence"/>
</dbReference>
<dbReference type="Pfam" id="PF00795">
    <property type="entry name" value="CN_hydrolase"/>
    <property type="match status" value="1"/>
</dbReference>
<gene>
    <name evidence="3" type="ORF">HDA44_000745</name>
</gene>
<evidence type="ECO:0000259" key="2">
    <source>
        <dbReference type="PROSITE" id="PS50263"/>
    </source>
</evidence>
<feature type="domain" description="CN hydrolase" evidence="2">
    <location>
        <begin position="17"/>
        <end position="296"/>
    </location>
</feature>
<evidence type="ECO:0000313" key="3">
    <source>
        <dbReference type="EMBL" id="MBB5977404.1"/>
    </source>
</evidence>
<dbReference type="SUPFAM" id="SSF56317">
    <property type="entry name" value="Carbon-nitrogen hydrolase"/>
    <property type="match status" value="1"/>
</dbReference>
<evidence type="ECO:0000313" key="4">
    <source>
        <dbReference type="Proteomes" id="UP000558997"/>
    </source>
</evidence>
<name>A0A841DEA0_9ACTN</name>
<dbReference type="CDD" id="cd07564">
    <property type="entry name" value="nitrilases_CHs"/>
    <property type="match status" value="1"/>
</dbReference>
<dbReference type="PANTHER" id="PTHR46044:SF2">
    <property type="entry name" value="CN HYDROLASE DOMAIN-CONTAINING PROTEIN"/>
    <property type="match status" value="1"/>
</dbReference>
<dbReference type="PROSITE" id="PS50263">
    <property type="entry name" value="CN_HYDROLASE"/>
    <property type="match status" value="1"/>
</dbReference>
<keyword evidence="4" id="KW-1185">Reference proteome</keyword>
<dbReference type="GO" id="GO:0018762">
    <property type="term" value="F:aliphatic nitrilase activity"/>
    <property type="evidence" value="ECO:0007669"/>
    <property type="project" value="UniProtKB-EC"/>
</dbReference>